<keyword evidence="3" id="KW-1185">Reference proteome</keyword>
<dbReference type="Proteomes" id="UP001329430">
    <property type="component" value="Chromosome 3"/>
</dbReference>
<dbReference type="PANTHER" id="PTHR13847">
    <property type="entry name" value="SARCOSINE DEHYDROGENASE-RELATED"/>
    <property type="match status" value="1"/>
</dbReference>
<reference evidence="2 3" key="1">
    <citation type="journal article" date="2024" name="Insects">
        <title>An Improved Chromosome-Level Genome Assembly of the Firefly Pyrocoelia pectoralis.</title>
        <authorList>
            <person name="Fu X."/>
            <person name="Meyer-Rochow V.B."/>
            <person name="Ballantyne L."/>
            <person name="Zhu X."/>
        </authorList>
    </citation>
    <scope>NUCLEOTIDE SEQUENCE [LARGE SCALE GENOMIC DNA]</scope>
    <source>
        <strain evidence="2">XCY_ONT2</strain>
    </source>
</reference>
<dbReference type="FunFam" id="3.30.9.10:FF:000026">
    <property type="entry name" value="FAD-dependent oxidoreductase domain-containing protein 1"/>
    <property type="match status" value="1"/>
</dbReference>
<protein>
    <recommendedName>
        <fullName evidence="1">FAD dependent oxidoreductase domain-containing protein</fullName>
    </recommendedName>
</protein>
<organism evidence="2 3">
    <name type="scientific">Pyrocoelia pectoralis</name>
    <dbReference type="NCBI Taxonomy" id="417401"/>
    <lineage>
        <taxon>Eukaryota</taxon>
        <taxon>Metazoa</taxon>
        <taxon>Ecdysozoa</taxon>
        <taxon>Arthropoda</taxon>
        <taxon>Hexapoda</taxon>
        <taxon>Insecta</taxon>
        <taxon>Pterygota</taxon>
        <taxon>Neoptera</taxon>
        <taxon>Endopterygota</taxon>
        <taxon>Coleoptera</taxon>
        <taxon>Polyphaga</taxon>
        <taxon>Elateriformia</taxon>
        <taxon>Elateroidea</taxon>
        <taxon>Lampyridae</taxon>
        <taxon>Lampyrinae</taxon>
        <taxon>Pyrocoelia</taxon>
    </lineage>
</organism>
<dbReference type="Gene3D" id="3.30.9.10">
    <property type="entry name" value="D-Amino Acid Oxidase, subunit A, domain 2"/>
    <property type="match status" value="1"/>
</dbReference>
<evidence type="ECO:0000313" key="3">
    <source>
        <dbReference type="Proteomes" id="UP001329430"/>
    </source>
</evidence>
<proteinExistence type="predicted"/>
<dbReference type="AlphaFoldDB" id="A0AAN7VJ26"/>
<dbReference type="InterPro" id="IPR036188">
    <property type="entry name" value="FAD/NAD-bd_sf"/>
</dbReference>
<feature type="domain" description="FAD dependent oxidoreductase" evidence="1">
    <location>
        <begin position="68"/>
        <end position="452"/>
    </location>
</feature>
<dbReference type="GO" id="GO:0005739">
    <property type="term" value="C:mitochondrion"/>
    <property type="evidence" value="ECO:0007669"/>
    <property type="project" value="GOC"/>
</dbReference>
<dbReference type="Pfam" id="PF01266">
    <property type="entry name" value="DAO"/>
    <property type="match status" value="1"/>
</dbReference>
<dbReference type="GO" id="GO:0032981">
    <property type="term" value="P:mitochondrial respiratory chain complex I assembly"/>
    <property type="evidence" value="ECO:0007669"/>
    <property type="project" value="TreeGrafter"/>
</dbReference>
<comment type="caution">
    <text evidence="2">The sequence shown here is derived from an EMBL/GenBank/DDBJ whole genome shotgun (WGS) entry which is preliminary data.</text>
</comment>
<gene>
    <name evidence="2" type="ORF">RI129_005097</name>
</gene>
<dbReference type="Gene3D" id="3.50.50.60">
    <property type="entry name" value="FAD/NAD(P)-binding domain"/>
    <property type="match status" value="1"/>
</dbReference>
<name>A0AAN7VJ26_9COLE</name>
<dbReference type="EMBL" id="JAVRBK010000003">
    <property type="protein sequence ID" value="KAK5646633.1"/>
    <property type="molecule type" value="Genomic_DNA"/>
</dbReference>
<sequence>MITRQLYNLCKTIVRLNRGIHTSVMNMQEQEHPISRTVRILKDDLTNFVKTPFQGPTNPPNIFPRHVDIAIIGGGAIGSSIAYFLKEKTGLRGVNIVVIEKDSTYSQCSTVLSVGGLRQQFSLPENIQMSLFGADFLRTLKKRFGPDADVYFTPNGYLMLASEHGAQQLLDNAKLQRELGAVNKILTKSELKERFPWMEVSDVEAGCLGLEKEGWFDPWALLGLLKRGAIDLGTQYINGEVVGFNFDDQQDIIVDGQLSGTTQRLEEVQVKLPNGDIKPIKFAYCIIAAGAESGEVAKLAKVGNGAGMLTVPLPVERRKRYVYCFECQENGPGLNTPMTLDYTGLYFRRDGLGGAYITGLSPQPDEEPCTSNLEVDHDFFTNRIWPLLAQRVPAFNALKVKSSWAGYYDYNMYDENGIIGAHPYLYNLYLATGFSGHGIQQSPAVGRAIAELIIDGKFQTLDLTRLGFDRILVDKPMYEVCIF</sequence>
<evidence type="ECO:0000259" key="1">
    <source>
        <dbReference type="Pfam" id="PF01266"/>
    </source>
</evidence>
<accession>A0AAN7VJ26</accession>
<dbReference type="PANTHER" id="PTHR13847:SF282">
    <property type="entry name" value="LETHAL (2) 37BB"/>
    <property type="match status" value="1"/>
</dbReference>
<dbReference type="InterPro" id="IPR006076">
    <property type="entry name" value="FAD-dep_OxRdtase"/>
</dbReference>
<evidence type="ECO:0000313" key="2">
    <source>
        <dbReference type="EMBL" id="KAK5646633.1"/>
    </source>
</evidence>
<dbReference type="SUPFAM" id="SSF51905">
    <property type="entry name" value="FAD/NAD(P)-binding domain"/>
    <property type="match status" value="1"/>
</dbReference>